<dbReference type="PANTHER" id="PTHR42028">
    <property type="entry name" value="CHROMOSOME 1, WHOLE GENOME SHOTGUN SEQUENCE"/>
    <property type="match status" value="1"/>
</dbReference>
<gene>
    <name evidence="3" type="ORF">CU098_004199</name>
</gene>
<keyword evidence="4" id="KW-1185">Reference proteome</keyword>
<evidence type="ECO:0000313" key="3">
    <source>
        <dbReference type="EMBL" id="RCH84177.1"/>
    </source>
</evidence>
<feature type="signal peptide" evidence="1">
    <location>
        <begin position="1"/>
        <end position="22"/>
    </location>
</feature>
<evidence type="ECO:0000259" key="2">
    <source>
        <dbReference type="Pfam" id="PF23585"/>
    </source>
</evidence>
<dbReference type="Proteomes" id="UP000253551">
    <property type="component" value="Unassembled WGS sequence"/>
</dbReference>
<dbReference type="STRING" id="4846.A0A367J2K6"/>
<feature type="domain" description="DUF7137" evidence="2">
    <location>
        <begin position="125"/>
        <end position="220"/>
    </location>
</feature>
<reference evidence="3 4" key="1">
    <citation type="journal article" date="2018" name="G3 (Bethesda)">
        <title>Phylogenetic and Phylogenomic Definition of Rhizopus Species.</title>
        <authorList>
            <person name="Gryganskyi A.P."/>
            <person name="Golan J."/>
            <person name="Dolatabadi S."/>
            <person name="Mondo S."/>
            <person name="Robb S."/>
            <person name="Idnurm A."/>
            <person name="Muszewska A."/>
            <person name="Steczkiewicz K."/>
            <person name="Masonjones S."/>
            <person name="Liao H.L."/>
            <person name="Gajdeczka M.T."/>
            <person name="Anike F."/>
            <person name="Vuek A."/>
            <person name="Anishchenko I.M."/>
            <person name="Voigt K."/>
            <person name="de Hoog G.S."/>
            <person name="Smith M.E."/>
            <person name="Heitman J."/>
            <person name="Vilgalys R."/>
            <person name="Stajich J.E."/>
        </authorList>
    </citation>
    <scope>NUCLEOTIDE SEQUENCE [LARGE SCALE GENOMIC DNA]</scope>
    <source>
        <strain evidence="3 4">LSU 92-RS-03</strain>
    </source>
</reference>
<accession>A0A367J2K6</accession>
<sequence>MNLLYYLLKGFVFLSLSVMCLSQTIDKEGKPLTDFVATMSQQTNSNNFRKKSKPTGVLDKLLLPDPSKSLLSLPTNATFDHTHRPGLLLWKTPKLVWQDPNRGEKDPVILGPVYRLPVDSDDSGAQVQMEWSYTQLKVRPDKLTIEAVGPNKATWTISVIDGTLTTATWDLRSTPSYSPLIEGFYTLNVHDQRGPASPPKPGWLIANDKMKVALYKTEGNHVGEKYAPSECATCFEFVMQGFERLEGASTRKYVNSAIVLTIWFLWTLL</sequence>
<dbReference type="Pfam" id="PF23585">
    <property type="entry name" value="DUF7137"/>
    <property type="match status" value="1"/>
</dbReference>
<comment type="caution">
    <text evidence="3">The sequence shown here is derived from an EMBL/GenBank/DDBJ whole genome shotgun (WGS) entry which is preliminary data.</text>
</comment>
<name>A0A367J2K6_RHIST</name>
<protein>
    <recommendedName>
        <fullName evidence="2">DUF7137 domain-containing protein</fullName>
    </recommendedName>
</protein>
<dbReference type="InterPro" id="IPR055561">
    <property type="entry name" value="DUF7137"/>
</dbReference>
<dbReference type="PANTHER" id="PTHR42028:SF1">
    <property type="entry name" value="YALI0E30657P"/>
    <property type="match status" value="1"/>
</dbReference>
<keyword evidence="1" id="KW-0732">Signal</keyword>
<dbReference type="OrthoDB" id="2435509at2759"/>
<dbReference type="AlphaFoldDB" id="A0A367J2K6"/>
<evidence type="ECO:0000313" key="4">
    <source>
        <dbReference type="Proteomes" id="UP000253551"/>
    </source>
</evidence>
<proteinExistence type="predicted"/>
<evidence type="ECO:0000256" key="1">
    <source>
        <dbReference type="SAM" id="SignalP"/>
    </source>
</evidence>
<dbReference type="EMBL" id="PJQM01004521">
    <property type="protein sequence ID" value="RCH84177.1"/>
    <property type="molecule type" value="Genomic_DNA"/>
</dbReference>
<organism evidence="3 4">
    <name type="scientific">Rhizopus stolonifer</name>
    <name type="common">Rhizopus nigricans</name>
    <dbReference type="NCBI Taxonomy" id="4846"/>
    <lineage>
        <taxon>Eukaryota</taxon>
        <taxon>Fungi</taxon>
        <taxon>Fungi incertae sedis</taxon>
        <taxon>Mucoromycota</taxon>
        <taxon>Mucoromycotina</taxon>
        <taxon>Mucoromycetes</taxon>
        <taxon>Mucorales</taxon>
        <taxon>Mucorineae</taxon>
        <taxon>Rhizopodaceae</taxon>
        <taxon>Rhizopus</taxon>
    </lineage>
</organism>
<feature type="chain" id="PRO_5016875312" description="DUF7137 domain-containing protein" evidence="1">
    <location>
        <begin position="23"/>
        <end position="269"/>
    </location>
</feature>